<feature type="binding site" evidence="2">
    <location>
        <begin position="23"/>
        <end position="26"/>
    </location>
    <ligand>
        <name>FAD</name>
        <dbReference type="ChEBI" id="CHEBI:57692"/>
    </ligand>
</feature>
<dbReference type="Proteomes" id="UP000295375">
    <property type="component" value="Unassembled WGS sequence"/>
</dbReference>
<organism evidence="3 4">
    <name type="scientific">Permianibacter aggregans</name>
    <dbReference type="NCBI Taxonomy" id="1510150"/>
    <lineage>
        <taxon>Bacteria</taxon>
        <taxon>Pseudomonadati</taxon>
        <taxon>Pseudomonadota</taxon>
        <taxon>Gammaproteobacteria</taxon>
        <taxon>Pseudomonadales</taxon>
        <taxon>Pseudomonadaceae</taxon>
        <taxon>Permianibacter</taxon>
    </lineage>
</organism>
<keyword evidence="4" id="KW-1185">Reference proteome</keyword>
<evidence type="ECO:0000256" key="1">
    <source>
        <dbReference type="PIRSR" id="PIRSR011396-1"/>
    </source>
</evidence>
<sequence>MPVSEREQSMNTNAIKNVVIVGGGTAGWMTAAALSKVFGQRLSIHLIESEEIGTVGVGEATIPQIRVFNGMLGIDENEFVRSTQGTFKLGIEFADWLRPGHRYMHAFGAVGGRDLGSVPFHQYWLKMRLVNQAAALDDYTFNSVAAYQNKFMRSVNMPNSPLASIFYAFHFDASLYARYLRAYAETRGVRRTEGKVMHSRLRGQDGFIEAVTLESGEVVNGDLFIDCSGFRGLLIEQAMETGYIDWSHYLPCDRAVAVPSESVTPLLPYTRSTARQAGWQWRIPLQHRIGNGMVFSSNFLSEEKANQQLLDNLDGKALSEPRVLRFKTGMRRKFWNKNCVAIGLASGFLEPLESTSIHFIQSSIAKLVALFPDKQFSDVDIHEYNRQTRYEFERSRDFLLLHYWANERDEPFWQYFRHLKLPETLQHKIELFRSQGRVFKEGDELFGEASWLQVMVGQNVMPERYHPVVDLRSGDDVHSMLSGVNKLLRDCVSVMPDHAEYVKKSCRGISESVKTA</sequence>
<accession>A0A4R6UFQ0</accession>
<feature type="binding site" evidence="2">
    <location>
        <position position="357"/>
    </location>
    <ligand>
        <name>FAD</name>
        <dbReference type="ChEBI" id="CHEBI:57692"/>
    </ligand>
</feature>
<dbReference type="InterPro" id="IPR033856">
    <property type="entry name" value="Trp_halogen"/>
</dbReference>
<evidence type="ECO:0000313" key="4">
    <source>
        <dbReference type="Proteomes" id="UP000295375"/>
    </source>
</evidence>
<dbReference type="PIRSF" id="PIRSF011396">
    <property type="entry name" value="Trp_halogenase"/>
    <property type="match status" value="1"/>
</dbReference>
<keyword evidence="2" id="KW-0285">Flavoprotein</keyword>
<name>A0A4R6UFQ0_9GAMM</name>
<dbReference type="InterPro" id="IPR006905">
    <property type="entry name" value="Flavin_halogenase"/>
</dbReference>
<dbReference type="EMBL" id="SNYM01000019">
    <property type="protein sequence ID" value="TDQ45578.1"/>
    <property type="molecule type" value="Genomic_DNA"/>
</dbReference>
<feature type="binding site" evidence="2">
    <location>
        <position position="88"/>
    </location>
    <ligand>
        <name>7-chloro-L-tryptophan</name>
        <dbReference type="ChEBI" id="CHEBI:58713"/>
    </ligand>
</feature>
<dbReference type="Gene3D" id="3.50.50.60">
    <property type="entry name" value="FAD/NAD(P)-binding domain"/>
    <property type="match status" value="1"/>
</dbReference>
<feature type="binding site" evidence="2">
    <location>
        <position position="344"/>
    </location>
    <ligand>
        <name>FAD</name>
        <dbReference type="ChEBI" id="CHEBI:57692"/>
    </ligand>
</feature>
<keyword evidence="2" id="KW-0547">Nucleotide-binding</keyword>
<proteinExistence type="predicted"/>
<comment type="caution">
    <text evidence="3">The sequence shown here is derived from an EMBL/GenBank/DDBJ whole genome shotgun (WGS) entry which is preliminary data.</text>
</comment>
<dbReference type="GO" id="GO:0004497">
    <property type="term" value="F:monooxygenase activity"/>
    <property type="evidence" value="ECO:0007669"/>
    <property type="project" value="InterPro"/>
</dbReference>
<feature type="binding site" evidence="2">
    <location>
        <position position="353"/>
    </location>
    <ligand>
        <name>L-tryptophan</name>
        <dbReference type="ChEBI" id="CHEBI:57912"/>
    </ligand>
</feature>
<dbReference type="GO" id="GO:0000166">
    <property type="term" value="F:nucleotide binding"/>
    <property type="evidence" value="ECO:0007669"/>
    <property type="project" value="UniProtKB-KW"/>
</dbReference>
<dbReference type="InterPro" id="IPR036188">
    <property type="entry name" value="FAD/NAD-bd_sf"/>
</dbReference>
<keyword evidence="2" id="KW-0274">FAD</keyword>
<evidence type="ECO:0000256" key="2">
    <source>
        <dbReference type="PIRSR" id="PIRSR011396-2"/>
    </source>
</evidence>
<dbReference type="SUPFAM" id="SSF51905">
    <property type="entry name" value="FAD/NAD(P)-binding domain"/>
    <property type="match status" value="1"/>
</dbReference>
<protein>
    <submittedName>
        <fullName evidence="3">Tryptophan halogenase</fullName>
    </submittedName>
</protein>
<gene>
    <name evidence="3" type="ORF">EV696_11946</name>
</gene>
<evidence type="ECO:0000313" key="3">
    <source>
        <dbReference type="EMBL" id="TDQ45578.1"/>
    </source>
</evidence>
<dbReference type="PANTHER" id="PTHR43747">
    <property type="entry name" value="FAD-BINDING PROTEIN"/>
    <property type="match status" value="1"/>
</dbReference>
<reference evidence="3 4" key="1">
    <citation type="submission" date="2019-03" db="EMBL/GenBank/DDBJ databases">
        <title>Genomic Encyclopedia of Type Strains, Phase IV (KMG-IV): sequencing the most valuable type-strain genomes for metagenomic binning, comparative biology and taxonomic classification.</title>
        <authorList>
            <person name="Goeker M."/>
        </authorList>
    </citation>
    <scope>NUCLEOTIDE SEQUENCE [LARGE SCALE GENOMIC DNA]</scope>
    <source>
        <strain evidence="3 4">DSM 103792</strain>
    </source>
</reference>
<dbReference type="InterPro" id="IPR050816">
    <property type="entry name" value="Flavin-dep_Halogenase_NPB"/>
</dbReference>
<feature type="active site" evidence="1">
    <location>
        <position position="88"/>
    </location>
</feature>
<dbReference type="AlphaFoldDB" id="A0A4R6UFQ0"/>
<dbReference type="Pfam" id="PF04820">
    <property type="entry name" value="Trp_halogenase"/>
    <property type="match status" value="1"/>
</dbReference>
<dbReference type="PANTHER" id="PTHR43747:SF4">
    <property type="entry name" value="FLAVIN-DEPENDENT TRYPTOPHAN HALOGENASE"/>
    <property type="match status" value="1"/>
</dbReference>
<feature type="binding site" evidence="2">
    <location>
        <position position="196"/>
    </location>
    <ligand>
        <name>FAD</name>
        <dbReference type="ChEBI" id="CHEBI:57692"/>
    </ligand>
</feature>